<keyword evidence="3" id="KW-1185">Reference proteome</keyword>
<sequence length="69" mass="8179">MFIIPFLIISSTQSIYFLCFCIVQPSLLLHLTHLISFHLISSHFIFYFILFYLSICLSIHLFYCSNLLQ</sequence>
<reference evidence="2 3" key="1">
    <citation type="submission" date="2024-04" db="EMBL/GenBank/DDBJ databases">
        <title>Symmetric and asymmetric DNA N6-adenine methylation regulates different biological responses in Mucorales.</title>
        <authorList>
            <consortium name="Lawrence Berkeley National Laboratory"/>
            <person name="Lax C."/>
            <person name="Mondo S.J."/>
            <person name="Osorio-Concepcion M."/>
            <person name="Muszewska A."/>
            <person name="Corrochano-Luque M."/>
            <person name="Gutierrez G."/>
            <person name="Riley R."/>
            <person name="Lipzen A."/>
            <person name="Guo J."/>
            <person name="Hundley H."/>
            <person name="Amirebrahimi M."/>
            <person name="Ng V."/>
            <person name="Lorenzo-Gutierrez D."/>
            <person name="Binder U."/>
            <person name="Yang J."/>
            <person name="Song Y."/>
            <person name="Canovas D."/>
            <person name="Navarro E."/>
            <person name="Freitag M."/>
            <person name="Gabaldon T."/>
            <person name="Grigoriev I.V."/>
            <person name="Corrochano L.M."/>
            <person name="Nicolas F.E."/>
            <person name="Garre V."/>
        </authorList>
    </citation>
    <scope>NUCLEOTIDE SEQUENCE [LARGE SCALE GENOMIC DNA]</scope>
    <source>
        <strain evidence="2 3">L51</strain>
    </source>
</reference>
<organism evidence="2 3">
    <name type="scientific">Phycomyces blakesleeanus</name>
    <dbReference type="NCBI Taxonomy" id="4837"/>
    <lineage>
        <taxon>Eukaryota</taxon>
        <taxon>Fungi</taxon>
        <taxon>Fungi incertae sedis</taxon>
        <taxon>Mucoromycota</taxon>
        <taxon>Mucoromycotina</taxon>
        <taxon>Mucoromycetes</taxon>
        <taxon>Mucorales</taxon>
        <taxon>Phycomycetaceae</taxon>
        <taxon>Phycomyces</taxon>
    </lineage>
</organism>
<evidence type="ECO:0000313" key="2">
    <source>
        <dbReference type="EMBL" id="KAL0083816.1"/>
    </source>
</evidence>
<evidence type="ECO:0000256" key="1">
    <source>
        <dbReference type="SAM" id="Phobius"/>
    </source>
</evidence>
<feature type="transmembrane region" description="Helical" evidence="1">
    <location>
        <begin position="44"/>
        <end position="63"/>
    </location>
</feature>
<keyword evidence="1" id="KW-1133">Transmembrane helix</keyword>
<comment type="caution">
    <text evidence="2">The sequence shown here is derived from an EMBL/GenBank/DDBJ whole genome shotgun (WGS) entry which is preliminary data.</text>
</comment>
<evidence type="ECO:0000313" key="3">
    <source>
        <dbReference type="Proteomes" id="UP001448207"/>
    </source>
</evidence>
<dbReference type="EMBL" id="JBCLYO010000013">
    <property type="protein sequence ID" value="KAL0083816.1"/>
    <property type="molecule type" value="Genomic_DNA"/>
</dbReference>
<keyword evidence="1" id="KW-0812">Transmembrane</keyword>
<keyword evidence="1" id="KW-0472">Membrane</keyword>
<protein>
    <submittedName>
        <fullName evidence="2">Uncharacterized protein</fullName>
    </submittedName>
</protein>
<gene>
    <name evidence="2" type="ORF">J3Q64DRAFT_1146192</name>
</gene>
<dbReference type="Proteomes" id="UP001448207">
    <property type="component" value="Unassembled WGS sequence"/>
</dbReference>
<name>A0ABR3AW75_PHYBL</name>
<feature type="transmembrane region" description="Helical" evidence="1">
    <location>
        <begin position="15"/>
        <end position="37"/>
    </location>
</feature>
<proteinExistence type="predicted"/>
<accession>A0ABR3AW75</accession>